<name>A0A4Y4CYY3_ZOORA</name>
<evidence type="ECO:0000313" key="2">
    <source>
        <dbReference type="EMBL" id="GEC97526.1"/>
    </source>
</evidence>
<dbReference type="AlphaFoldDB" id="A0A4Y4CYY3"/>
<evidence type="ECO:0000313" key="3">
    <source>
        <dbReference type="Proteomes" id="UP000318422"/>
    </source>
</evidence>
<dbReference type="EMBL" id="BJNV01000096">
    <property type="protein sequence ID" value="GEC97526.1"/>
    <property type="molecule type" value="Genomic_DNA"/>
</dbReference>
<protein>
    <submittedName>
        <fullName evidence="2">Uncharacterized protein</fullName>
    </submittedName>
</protein>
<organism evidence="2 3">
    <name type="scientific">Zoogloea ramigera</name>
    <dbReference type="NCBI Taxonomy" id="350"/>
    <lineage>
        <taxon>Bacteria</taxon>
        <taxon>Pseudomonadati</taxon>
        <taxon>Pseudomonadota</taxon>
        <taxon>Betaproteobacteria</taxon>
        <taxon>Rhodocyclales</taxon>
        <taxon>Zoogloeaceae</taxon>
        <taxon>Zoogloea</taxon>
    </lineage>
</organism>
<evidence type="ECO:0000256" key="1">
    <source>
        <dbReference type="SAM" id="Coils"/>
    </source>
</evidence>
<sequence>MLEQLSERLAAALDRLRAAVLAGVDTEPHRQAVSAIEADIARERTRQQEAAAEQAQQRASAVADRAAELAAVSHHRVASCIPPLPTRPESTNDEH</sequence>
<comment type="caution">
    <text evidence="2">The sequence shown here is derived from an EMBL/GenBank/DDBJ whole genome shotgun (WGS) entry which is preliminary data.</text>
</comment>
<gene>
    <name evidence="2" type="ORF">ZRA01_35990</name>
</gene>
<proteinExistence type="predicted"/>
<dbReference type="Proteomes" id="UP000318422">
    <property type="component" value="Unassembled WGS sequence"/>
</dbReference>
<keyword evidence="3" id="KW-1185">Reference proteome</keyword>
<accession>A0A4Y4CYY3</accession>
<reference evidence="2 3" key="1">
    <citation type="submission" date="2019-06" db="EMBL/GenBank/DDBJ databases">
        <title>Whole genome shotgun sequence of Zoogloea ramigera NBRC 15342.</title>
        <authorList>
            <person name="Hosoyama A."/>
            <person name="Uohara A."/>
            <person name="Ohji S."/>
            <person name="Ichikawa N."/>
        </authorList>
    </citation>
    <scope>NUCLEOTIDE SEQUENCE [LARGE SCALE GENOMIC DNA]</scope>
    <source>
        <strain evidence="2 3">NBRC 15342</strain>
    </source>
</reference>
<feature type="coiled-coil region" evidence="1">
    <location>
        <begin position="2"/>
        <end position="58"/>
    </location>
</feature>
<keyword evidence="1" id="KW-0175">Coiled coil</keyword>